<dbReference type="EMBL" id="RQGC01000004">
    <property type="protein sequence ID" value="TGL41830.1"/>
    <property type="molecule type" value="Genomic_DNA"/>
</dbReference>
<dbReference type="Gene3D" id="3.40.50.1240">
    <property type="entry name" value="Phosphoglycerate mutase-like"/>
    <property type="match status" value="1"/>
</dbReference>
<dbReference type="Proteomes" id="UP000297273">
    <property type="component" value="Unassembled WGS sequence"/>
</dbReference>
<dbReference type="AlphaFoldDB" id="A0A5F1ZTR0"/>
<evidence type="ECO:0000313" key="3">
    <source>
        <dbReference type="Proteomes" id="UP000297273"/>
    </source>
</evidence>
<dbReference type="InterPro" id="IPR013078">
    <property type="entry name" value="His_Pase_superF_clade-1"/>
</dbReference>
<reference evidence="2" key="1">
    <citation type="submission" date="2018-10" db="EMBL/GenBank/DDBJ databases">
        <authorList>
            <person name="Vincent A.T."/>
            <person name="Schiettekatte O."/>
            <person name="Bourhy P."/>
            <person name="Veyrier F.J."/>
            <person name="Picardeau M."/>
        </authorList>
    </citation>
    <scope>NUCLEOTIDE SEQUENCE</scope>
    <source>
        <strain evidence="2">201702690</strain>
    </source>
</reference>
<dbReference type="EMBL" id="RQER01000004">
    <property type="protein sequence ID" value="TGK03074.1"/>
    <property type="molecule type" value="Genomic_DNA"/>
</dbReference>
<gene>
    <name evidence="1" type="ORF">EHO57_07200</name>
    <name evidence="2" type="ORF">EHQ53_06365</name>
</gene>
<accession>A0A5F1ZTR0</accession>
<dbReference type="RefSeq" id="WP_135644278.1">
    <property type="nucleotide sequence ID" value="NZ_RQER01000004.1"/>
</dbReference>
<reference evidence="3 4" key="2">
    <citation type="journal article" date="2019" name="PLoS Negl. Trop. Dis.">
        <title>Revisiting the worldwide diversity of Leptospira species in the environment.</title>
        <authorList>
            <person name="Vincent A.T."/>
            <person name="Schiettekatte O."/>
            <person name="Bourhy P."/>
            <person name="Veyrier F.J."/>
            <person name="Picardeau M."/>
        </authorList>
    </citation>
    <scope>NUCLEOTIDE SEQUENCE [LARGE SCALE GENOMIC DNA]</scope>
    <source>
        <strain evidence="3">201702690</strain>
        <strain evidence="1 4">SSW18</strain>
    </source>
</reference>
<dbReference type="Pfam" id="PF00300">
    <property type="entry name" value="His_Phos_1"/>
    <property type="match status" value="1"/>
</dbReference>
<keyword evidence="3" id="KW-1185">Reference proteome</keyword>
<evidence type="ECO:0000313" key="4">
    <source>
        <dbReference type="Proteomes" id="UP000297946"/>
    </source>
</evidence>
<dbReference type="OrthoDB" id="9810154at2"/>
<evidence type="ECO:0000313" key="2">
    <source>
        <dbReference type="EMBL" id="TGL41830.1"/>
    </source>
</evidence>
<comment type="caution">
    <text evidence="1">The sequence shown here is derived from an EMBL/GenBank/DDBJ whole genome shotgun (WGS) entry which is preliminary data.</text>
</comment>
<dbReference type="CDD" id="cd07067">
    <property type="entry name" value="HP_PGM_like"/>
    <property type="match status" value="1"/>
</dbReference>
<dbReference type="Proteomes" id="UP000297946">
    <property type="component" value="Unassembled WGS sequence"/>
</dbReference>
<sequence>MKQIHLIRHSKSDWEDLSLKDKDRPLSKRGRKNAKFLAKYMEKISFSTDLALVSPSKRTKETLHILEGSYSLSKETHIVDEIYEADYSDLIRLIRGIDPKKESVLCIGHNPGFEDLANFLLLKDPGSSLFEKFPTSSFISLVSSSETWEDVGIEKCKLVRFWIP</sequence>
<proteinExistence type="predicted"/>
<name>A0A5F1ZTR0_9LEPT</name>
<dbReference type="PANTHER" id="PTHR47623">
    <property type="entry name" value="OS09G0287300 PROTEIN"/>
    <property type="match status" value="1"/>
</dbReference>
<dbReference type="SUPFAM" id="SSF53254">
    <property type="entry name" value="Phosphoglycerate mutase-like"/>
    <property type="match status" value="1"/>
</dbReference>
<organism evidence="1 4">
    <name type="scientific">Leptospira langatensis</name>
    <dbReference type="NCBI Taxonomy" id="2484983"/>
    <lineage>
        <taxon>Bacteria</taxon>
        <taxon>Pseudomonadati</taxon>
        <taxon>Spirochaetota</taxon>
        <taxon>Spirochaetia</taxon>
        <taxon>Leptospirales</taxon>
        <taxon>Leptospiraceae</taxon>
        <taxon>Leptospira</taxon>
    </lineage>
</organism>
<dbReference type="InterPro" id="IPR029033">
    <property type="entry name" value="His_PPase_superfam"/>
</dbReference>
<protein>
    <submittedName>
        <fullName evidence="1">Histidine phosphatase family protein</fullName>
    </submittedName>
</protein>
<dbReference type="PANTHER" id="PTHR47623:SF1">
    <property type="entry name" value="OS09G0287300 PROTEIN"/>
    <property type="match status" value="1"/>
</dbReference>
<evidence type="ECO:0000313" key="1">
    <source>
        <dbReference type="EMBL" id="TGK03074.1"/>
    </source>
</evidence>